<feature type="compositionally biased region" description="Basic and acidic residues" evidence="3">
    <location>
        <begin position="1"/>
        <end position="10"/>
    </location>
</feature>
<keyword evidence="1" id="KW-0677">Repeat</keyword>
<dbReference type="SUPFAM" id="SSF52540">
    <property type="entry name" value="P-loop containing nucleoside triphosphate hydrolases"/>
    <property type="match status" value="2"/>
</dbReference>
<reference evidence="5 6" key="1">
    <citation type="journal article" date="2020" name="ISME J.">
        <title>Uncovering the hidden diversity of litter-decomposition mechanisms in mushroom-forming fungi.</title>
        <authorList>
            <person name="Floudas D."/>
            <person name="Bentzer J."/>
            <person name="Ahren D."/>
            <person name="Johansson T."/>
            <person name="Persson P."/>
            <person name="Tunlid A."/>
        </authorList>
    </citation>
    <scope>NUCLEOTIDE SEQUENCE [LARGE SCALE GENOMIC DNA]</scope>
    <source>
        <strain evidence="5 6">CBS 146.42</strain>
    </source>
</reference>
<proteinExistence type="predicted"/>
<name>A0A8H5LKJ5_9AGAR</name>
<feature type="domain" description="NACHT" evidence="4">
    <location>
        <begin position="464"/>
        <end position="610"/>
    </location>
</feature>
<feature type="compositionally biased region" description="Low complexity" evidence="3">
    <location>
        <begin position="52"/>
        <end position="62"/>
    </location>
</feature>
<evidence type="ECO:0000313" key="6">
    <source>
        <dbReference type="Proteomes" id="UP000559027"/>
    </source>
</evidence>
<keyword evidence="2" id="KW-0175">Coiled coil</keyword>
<accession>A0A8H5LKJ5</accession>
<feature type="region of interest" description="Disordered" evidence="3">
    <location>
        <begin position="1"/>
        <end position="93"/>
    </location>
</feature>
<keyword evidence="6" id="KW-1185">Reference proteome</keyword>
<dbReference type="InterPro" id="IPR056884">
    <property type="entry name" value="NPHP3-like_N"/>
</dbReference>
<feature type="coiled-coil region" evidence="2">
    <location>
        <begin position="115"/>
        <end position="142"/>
    </location>
</feature>
<dbReference type="Pfam" id="PF24883">
    <property type="entry name" value="NPHP3_N"/>
    <property type="match status" value="2"/>
</dbReference>
<gene>
    <name evidence="5" type="ORF">D9756_004611</name>
</gene>
<dbReference type="PANTHER" id="PTHR10039:SF14">
    <property type="entry name" value="NACHT DOMAIN-CONTAINING PROTEIN"/>
    <property type="match status" value="1"/>
</dbReference>
<evidence type="ECO:0000256" key="3">
    <source>
        <dbReference type="SAM" id="MobiDB-lite"/>
    </source>
</evidence>
<organism evidence="5 6">
    <name type="scientific">Leucocoprinus leucothites</name>
    <dbReference type="NCBI Taxonomy" id="201217"/>
    <lineage>
        <taxon>Eukaryota</taxon>
        <taxon>Fungi</taxon>
        <taxon>Dikarya</taxon>
        <taxon>Basidiomycota</taxon>
        <taxon>Agaricomycotina</taxon>
        <taxon>Agaricomycetes</taxon>
        <taxon>Agaricomycetidae</taxon>
        <taxon>Agaricales</taxon>
        <taxon>Agaricineae</taxon>
        <taxon>Agaricaceae</taxon>
        <taxon>Leucocoprinus</taxon>
    </lineage>
</organism>
<sequence length="1812" mass="205049">MSKSNDEWPRGRGGPRGAGRPRGRGQARYYPSGQTHRGAGRGRQTGLPGSDSTTTISSSQQIGAPIGKKDPAMSSRRQMELMPSVSRSSGLDKDGDSLKKFKVQEEYRTFIEEKVEKVLKRHENLDSETEDARKNRIEEQENILILFRKLREGVSSSGRVDSFSIEVYERSLYLSILFSSPKHTTAIVPPLLGDLYPKASSASTDPKPNLPSFTYRRHMSLLISLTHHLITQYPSQSLYHQQQTSVPKDWLPQITHNWLRSLTYNLRSGNYYQLSILTSEKHVGQVLELHTHGDTSKADVTTELHNELAIRALRTVVDVLRSKARDSTWKIMKAAYREIWFEEPYDTRRWLCFSLGFDNSGSGEEFGPWLGKVEELVHGSLTKTDSIYKCYNISKATITANKVFYDPINATETAALDSLNKHTVPGGEYDSLERNHPPFCHPGTRLGIRSDVKTWLHNQNREEKILWLHGPAGAGKSAIMQSLAEDESIPGATFFFSRSKRIDHPLRLFTTIAYRLATKFKSYREYIVNVLTHDPNITAKKMSTQFQSFIEKPFVERTVLEGLPDTVLIIVDGLDECKGTEEQREIILLIRRLVFEHPEIPLVWVISSRPEPHIRHTFSHSTTHSRYREINVRVNSNHARTDVERFLRDKFQETYERYRDFFPLTCTRWPSEEDFFEVAKAASGHFGFGSVVMSFIIDEDYGNPVSQLEIVLNVIRKAPLSNQKPNPLAILDNLYAEILSTIHTDVLPTTTRLLRISFDRRWIIAPAGRLLDICGLLRLRQEDVYGALRKLHSVVEIPPPEEVTYGTQLKAFHNSFSDYITSPHRSANFHVEDPYKEVLSGAIRVLLESHNPVDSTICPSRVTLSWALNKGEETPARQACFLLVAAFDTVLINLAKAISYEDISDGMENQLAAFFGDVLWANLSPSITHPLYSLGMHLYCTKPVGNYRLKETTVPLTPPDNQSSLKILEDWGLARKIDIQSINLDYVRSKEAARALSFLDPSQYGLSAPGFFKVLPSLKLSPCFLNPAPRDKTPLCEEPRWKRYVQAHLEEIASLPIPARVYLVGKEGRSILAILPADSTGGRREWCMHSRELEVPDPRLFQSTNFTKITVHSANYSRLALPGYAVTTMFGATIFQGKGFFKKARRIFFWKPTLVDNSIQQTFYGAVETIDSRYFDLLAGHVIPGVEHDSSERVPPPRCHPGTRVEICERINHSWFCNPERQHKVLWLHGHAGVGKSAIMQTLAEAESDCPVPVLGATVFFSRRSGRNDTQRLFTSIAYQLAVKNQGYRTYVGEILARDPKIVEKSMNEQFKWFIVKPFVERDILQGLHRTLLLMIDGLDECQGEEAQRELIILIGQFALEHPQTSPLWAIASRPEPHILAAFNLPHIRPSYWEIDVPVNSNQTCADIERFLDDKFREIRQRYSAFFPSSTLKWPSEGDFLKIARAAAGLFIFASTVIRFIIDESYGNPISQLKRVLDLIDKTPSSELHSNPFATLDGLYTEILSAIPVDVLPTTKRLLALSFGTNSSRDLSGIPYANVPIFWISCNMLKLNQADAHGALRKLHSLVLGPLSEGDPDRTFLEAFHASFVDYIMTPSRSGAFGITEPFKLLLAAAIRVLIESHNALDSTIELSRVEVSWAYEEEDVVQRKLLSFSFETVFSEIRQAISCEDDPRLTGDKLAAFFQDLDYGKPDLGCGLLSGDLFVYAEPSIFSVLMDWGLARAIPLDTVVSFDLNRVRSGEVCQVGISDDSGSTDRRSIPSFFYQKHVEELIRGKNPLSHDPNWRRRISVHLRGIMALRLRCPPRNPLVNGGT</sequence>
<dbReference type="InterPro" id="IPR027417">
    <property type="entry name" value="P-loop_NTPase"/>
</dbReference>
<dbReference type="Proteomes" id="UP000559027">
    <property type="component" value="Unassembled WGS sequence"/>
</dbReference>
<dbReference type="EMBL" id="JAACJO010000003">
    <property type="protein sequence ID" value="KAF5360592.1"/>
    <property type="molecule type" value="Genomic_DNA"/>
</dbReference>
<comment type="caution">
    <text evidence="5">The sequence shown here is derived from an EMBL/GenBank/DDBJ whole genome shotgun (WGS) entry which is preliminary data.</text>
</comment>
<evidence type="ECO:0000313" key="5">
    <source>
        <dbReference type="EMBL" id="KAF5360592.1"/>
    </source>
</evidence>
<protein>
    <recommendedName>
        <fullName evidence="4">NACHT domain-containing protein</fullName>
    </recommendedName>
</protein>
<dbReference type="PANTHER" id="PTHR10039">
    <property type="entry name" value="AMELOGENIN"/>
    <property type="match status" value="1"/>
</dbReference>
<dbReference type="Gene3D" id="3.40.50.300">
    <property type="entry name" value="P-loop containing nucleotide triphosphate hydrolases"/>
    <property type="match status" value="2"/>
</dbReference>
<dbReference type="InterPro" id="IPR007111">
    <property type="entry name" value="NACHT_NTPase"/>
</dbReference>
<evidence type="ECO:0000256" key="1">
    <source>
        <dbReference type="ARBA" id="ARBA00022737"/>
    </source>
</evidence>
<evidence type="ECO:0000256" key="2">
    <source>
        <dbReference type="SAM" id="Coils"/>
    </source>
</evidence>
<evidence type="ECO:0000259" key="4">
    <source>
        <dbReference type="PROSITE" id="PS50837"/>
    </source>
</evidence>
<dbReference type="OrthoDB" id="2100128at2759"/>
<dbReference type="PROSITE" id="PS50837">
    <property type="entry name" value="NACHT"/>
    <property type="match status" value="2"/>
</dbReference>
<feature type="domain" description="NACHT" evidence="4">
    <location>
        <begin position="1224"/>
        <end position="1341"/>
    </location>
</feature>